<sequence length="60" mass="6321">MNGKLGNPHPSSPSPPAPFMQHHSLKDTSSGESHSPPGGCFFSPNSTLRGFTVMACQEIP</sequence>
<organism evidence="2 3">
    <name type="scientific">Prochlorothrix hollandica PCC 9006 = CALU 1027</name>
    <dbReference type="NCBI Taxonomy" id="317619"/>
    <lineage>
        <taxon>Bacteria</taxon>
        <taxon>Bacillati</taxon>
        <taxon>Cyanobacteriota</taxon>
        <taxon>Cyanophyceae</taxon>
        <taxon>Prochlorotrichales</taxon>
        <taxon>Prochlorotrichaceae</taxon>
        <taxon>Prochlorothrix</taxon>
    </lineage>
</organism>
<evidence type="ECO:0000256" key="1">
    <source>
        <dbReference type="SAM" id="MobiDB-lite"/>
    </source>
</evidence>
<protein>
    <submittedName>
        <fullName evidence="2">Uncharacterized protein</fullName>
    </submittedName>
</protein>
<proteinExistence type="predicted"/>
<dbReference type="RefSeq" id="WP_016923968.1">
    <property type="nucleotide sequence ID" value="NZ_KB235937.1"/>
</dbReference>
<evidence type="ECO:0000313" key="2">
    <source>
        <dbReference type="EMBL" id="KKI99062.1"/>
    </source>
</evidence>
<evidence type="ECO:0000313" key="3">
    <source>
        <dbReference type="Proteomes" id="UP000034681"/>
    </source>
</evidence>
<name>A0A0M2PVC5_PROHO</name>
<dbReference type="Proteomes" id="UP000034681">
    <property type="component" value="Unassembled WGS sequence"/>
</dbReference>
<gene>
    <name evidence="2" type="ORF">PROH_14790</name>
</gene>
<keyword evidence="3" id="KW-1185">Reference proteome</keyword>
<comment type="caution">
    <text evidence="2">The sequence shown here is derived from an EMBL/GenBank/DDBJ whole genome shotgun (WGS) entry which is preliminary data.</text>
</comment>
<reference evidence="2" key="1">
    <citation type="submission" date="2012-04" db="EMBL/GenBank/DDBJ databases">
        <authorList>
            <person name="Borisov I.G."/>
            <person name="Ivanikova N.V."/>
            <person name="Pinevich A.V."/>
        </authorList>
    </citation>
    <scope>NUCLEOTIDE SEQUENCE</scope>
    <source>
        <strain evidence="2">CALU 1027</strain>
    </source>
</reference>
<dbReference type="EMBL" id="AJTX02000006">
    <property type="protein sequence ID" value="KKI99062.1"/>
    <property type="molecule type" value="Genomic_DNA"/>
</dbReference>
<dbReference type="AlphaFoldDB" id="A0A0M2PVC5"/>
<accession>A0A0M2PVC5</accession>
<feature type="region of interest" description="Disordered" evidence="1">
    <location>
        <begin position="1"/>
        <end position="46"/>
    </location>
</feature>